<comment type="subunit">
    <text evidence="2">Homodimer.</text>
</comment>
<dbReference type="EMBL" id="FOVF01000007">
    <property type="protein sequence ID" value="SFN19713.1"/>
    <property type="molecule type" value="Genomic_DNA"/>
</dbReference>
<name>A0A1I4X2L3_9GAMM</name>
<gene>
    <name evidence="5" type="ORF">SAMN05216289_10748</name>
</gene>
<evidence type="ECO:0000313" key="5">
    <source>
        <dbReference type="EMBL" id="SFN19713.1"/>
    </source>
</evidence>
<dbReference type="Gene3D" id="2.40.128.20">
    <property type="match status" value="1"/>
</dbReference>
<dbReference type="GO" id="GO:0008289">
    <property type="term" value="F:lipid binding"/>
    <property type="evidence" value="ECO:0007669"/>
    <property type="project" value="UniProtKB-UniRule"/>
</dbReference>
<comment type="similarity">
    <text evidence="1 2">Belongs to the calycin superfamily. Lipocalin family.</text>
</comment>
<feature type="domain" description="Lipocalin/cytosolic fatty-acid binding" evidence="4">
    <location>
        <begin position="37"/>
        <end position="179"/>
    </location>
</feature>
<keyword evidence="2" id="KW-0446">Lipid-binding</keyword>
<keyword evidence="6" id="KW-1185">Reference proteome</keyword>
<keyword evidence="2 3" id="KW-0449">Lipoprotein</keyword>
<keyword evidence="2" id="KW-0998">Cell outer membrane</keyword>
<dbReference type="Proteomes" id="UP000198575">
    <property type="component" value="Unassembled WGS sequence"/>
</dbReference>
<evidence type="ECO:0000256" key="1">
    <source>
        <dbReference type="ARBA" id="ARBA00006889"/>
    </source>
</evidence>
<dbReference type="AlphaFoldDB" id="A0A1I4X2L3"/>
<evidence type="ECO:0000259" key="4">
    <source>
        <dbReference type="Pfam" id="PF08212"/>
    </source>
</evidence>
<reference evidence="5 6" key="1">
    <citation type="submission" date="2016-10" db="EMBL/GenBank/DDBJ databases">
        <authorList>
            <person name="de Groot N.N."/>
        </authorList>
    </citation>
    <scope>NUCLEOTIDE SEQUENCE [LARGE SCALE GENOMIC DNA]</scope>
    <source>
        <strain evidence="5 6">CGMCC 1.7659</strain>
    </source>
</reference>
<keyword evidence="2" id="KW-0472">Membrane</keyword>
<comment type="subcellular location">
    <subcellularLocation>
        <location evidence="2">Cell outer membrane</location>
    </subcellularLocation>
</comment>
<dbReference type="GO" id="GO:0009279">
    <property type="term" value="C:cell outer membrane"/>
    <property type="evidence" value="ECO:0007669"/>
    <property type="project" value="UniProtKB-SubCell"/>
</dbReference>
<dbReference type="CDD" id="cd19438">
    <property type="entry name" value="lipocalin_Blc-like"/>
    <property type="match status" value="1"/>
</dbReference>
<dbReference type="PROSITE" id="PS00213">
    <property type="entry name" value="LIPOCALIN"/>
    <property type="match status" value="1"/>
</dbReference>
<protein>
    <recommendedName>
        <fullName evidence="2">Outer membrane lipoprotein Blc</fullName>
    </recommendedName>
</protein>
<dbReference type="InterPro" id="IPR022271">
    <property type="entry name" value="Lipocalin_ApoD"/>
</dbReference>
<dbReference type="InterPro" id="IPR012674">
    <property type="entry name" value="Calycin"/>
</dbReference>
<organism evidence="5 6">
    <name type="scientific">Dokdonella immobilis</name>
    <dbReference type="NCBI Taxonomy" id="578942"/>
    <lineage>
        <taxon>Bacteria</taxon>
        <taxon>Pseudomonadati</taxon>
        <taxon>Pseudomonadota</taxon>
        <taxon>Gammaproteobacteria</taxon>
        <taxon>Lysobacterales</taxon>
        <taxon>Rhodanobacteraceae</taxon>
        <taxon>Dokdonella</taxon>
    </lineage>
</organism>
<comment type="function">
    <text evidence="2">Involved in the storage or transport of lipids necessary for membrane maintenance under stressful conditions. Displays a binding preference for lysophospholipids.</text>
</comment>
<dbReference type="PANTHER" id="PTHR10612:SF34">
    <property type="entry name" value="APOLIPOPROTEIN D"/>
    <property type="match status" value="1"/>
</dbReference>
<evidence type="ECO:0000256" key="2">
    <source>
        <dbReference type="PIRNR" id="PIRNR036893"/>
    </source>
</evidence>
<sequence>MGLRTLATLIVLIAMMLLLACASNPTHLPPLRSSATIDLQRYMGAWHVIGRIDYFGERGDFASEDVYSLDKDGNVDTVYRYRKGFDANSPVKTLKSVGLVQPESGNAYWRIRFFGLFKADYLILEVADDYTWALIGQPSRKLGWIFGREAVMPDALYAQLLDKMRGYGYDTSKLLRVAQVPEQVGKPGFHE</sequence>
<dbReference type="Pfam" id="PF08212">
    <property type="entry name" value="Lipocalin_2"/>
    <property type="match status" value="1"/>
</dbReference>
<dbReference type="STRING" id="578942.SAMN05216289_10748"/>
<dbReference type="PANTHER" id="PTHR10612">
    <property type="entry name" value="APOLIPOPROTEIN D"/>
    <property type="match status" value="1"/>
</dbReference>
<dbReference type="GO" id="GO:0006950">
    <property type="term" value="P:response to stress"/>
    <property type="evidence" value="ECO:0007669"/>
    <property type="project" value="UniProtKB-ARBA"/>
</dbReference>
<dbReference type="PROSITE" id="PS51257">
    <property type="entry name" value="PROKAR_LIPOPROTEIN"/>
    <property type="match status" value="1"/>
</dbReference>
<dbReference type="InterPro" id="IPR047202">
    <property type="entry name" value="Lipocalin_Blc-like_dom"/>
</dbReference>
<dbReference type="InterPro" id="IPR022272">
    <property type="entry name" value="Lipocalin_CS"/>
</dbReference>
<accession>A0A1I4X2L3</accession>
<keyword evidence="3" id="KW-0564">Palmitate</keyword>
<dbReference type="RefSeq" id="WP_175497952.1">
    <property type="nucleotide sequence ID" value="NZ_FOVF01000007.1"/>
</dbReference>
<feature type="lipid moiety-binding region" description="S-diacylglycerol cysteine" evidence="3">
    <location>
        <position position="21"/>
    </location>
</feature>
<dbReference type="PIRSF" id="PIRSF036893">
    <property type="entry name" value="Lipocalin_ApoD"/>
    <property type="match status" value="1"/>
</dbReference>
<dbReference type="SUPFAM" id="SSF50814">
    <property type="entry name" value="Lipocalins"/>
    <property type="match status" value="1"/>
</dbReference>
<evidence type="ECO:0000313" key="6">
    <source>
        <dbReference type="Proteomes" id="UP000198575"/>
    </source>
</evidence>
<proteinExistence type="inferred from homology"/>
<evidence type="ECO:0000256" key="3">
    <source>
        <dbReference type="PIRSR" id="PIRSR036893-52"/>
    </source>
</evidence>
<dbReference type="InterPro" id="IPR000566">
    <property type="entry name" value="Lipocln_cytosolic_FA-bd_dom"/>
</dbReference>
<feature type="lipid moiety-binding region" description="N-palmitoyl cysteine" evidence="3">
    <location>
        <position position="21"/>
    </location>
</feature>